<sequence>MSGAQCVAIRADDGGVYTAGVRVDAGDIEVCVVREVGASARRAHWWAASQSVHELAPRFARSSAGASHALGASLLEHWARASLRFSEPDTPEEDEDADEMDARETGHLEVSLPDGTLALDLAPVSDRTAAVCCARLLGLFAQETEKRVAALEAAVRESHAALDAERAKYRQVRGCSVTQLLAANPQKVARRRTDLGEFEGDP</sequence>
<name>A0AAF0E2S1_9BASI</name>
<evidence type="ECO:0000313" key="1">
    <source>
        <dbReference type="EMBL" id="WFD04569.1"/>
    </source>
</evidence>
<dbReference type="AlphaFoldDB" id="A0AAF0E2S1"/>
<evidence type="ECO:0000313" key="2">
    <source>
        <dbReference type="Proteomes" id="UP001214603"/>
    </source>
</evidence>
<protein>
    <submittedName>
        <fullName evidence="1">Uncharacterized protein</fullName>
    </submittedName>
</protein>
<accession>A0AAF0E2S1</accession>
<keyword evidence="2" id="KW-1185">Reference proteome</keyword>
<dbReference type="EMBL" id="CP119942">
    <property type="protein sequence ID" value="WFD04569.1"/>
    <property type="molecule type" value="Genomic_DNA"/>
</dbReference>
<reference evidence="1" key="1">
    <citation type="submission" date="2023-03" db="EMBL/GenBank/DDBJ databases">
        <title>Mating type loci evolution in Malassezia.</title>
        <authorList>
            <person name="Coelho M.A."/>
        </authorList>
    </citation>
    <scope>NUCLEOTIDE SEQUENCE</scope>
    <source>
        <strain evidence="1">CBS 7876</strain>
    </source>
</reference>
<gene>
    <name evidence="1" type="ORF">MOBT1_003280</name>
</gene>
<proteinExistence type="predicted"/>
<organism evidence="1 2">
    <name type="scientific">Malassezia obtusa</name>
    <dbReference type="NCBI Taxonomy" id="76774"/>
    <lineage>
        <taxon>Eukaryota</taxon>
        <taxon>Fungi</taxon>
        <taxon>Dikarya</taxon>
        <taxon>Basidiomycota</taxon>
        <taxon>Ustilaginomycotina</taxon>
        <taxon>Malasseziomycetes</taxon>
        <taxon>Malasseziales</taxon>
        <taxon>Malasseziaceae</taxon>
        <taxon>Malassezia</taxon>
    </lineage>
</organism>
<dbReference type="Proteomes" id="UP001214603">
    <property type="component" value="Chromosome 9"/>
</dbReference>